<feature type="transmembrane region" description="Helical" evidence="6">
    <location>
        <begin position="93"/>
        <end position="116"/>
    </location>
</feature>
<organism evidence="7 8">
    <name type="scientific">Sellimonas catena</name>
    <dbReference type="NCBI Taxonomy" id="2994035"/>
    <lineage>
        <taxon>Bacteria</taxon>
        <taxon>Bacillati</taxon>
        <taxon>Bacillota</taxon>
        <taxon>Clostridia</taxon>
        <taxon>Lachnospirales</taxon>
        <taxon>Lachnospiraceae</taxon>
        <taxon>Sellimonas</taxon>
    </lineage>
</organism>
<feature type="transmembrane region" description="Helical" evidence="6">
    <location>
        <begin position="310"/>
        <end position="329"/>
    </location>
</feature>
<evidence type="ECO:0000256" key="6">
    <source>
        <dbReference type="SAM" id="Phobius"/>
    </source>
</evidence>
<feature type="transmembrane region" description="Helical" evidence="6">
    <location>
        <begin position="128"/>
        <end position="145"/>
    </location>
</feature>
<dbReference type="Proteomes" id="UP001145094">
    <property type="component" value="Unassembled WGS sequence"/>
</dbReference>
<dbReference type="PANTHER" id="PTHR30250:SF26">
    <property type="entry name" value="PSMA PROTEIN"/>
    <property type="match status" value="1"/>
</dbReference>
<proteinExistence type="predicted"/>
<keyword evidence="2" id="KW-1003">Cell membrane</keyword>
<feature type="transmembrane region" description="Helical" evidence="6">
    <location>
        <begin position="187"/>
        <end position="206"/>
    </location>
</feature>
<keyword evidence="3 6" id="KW-0812">Transmembrane</keyword>
<feature type="transmembrane region" description="Helical" evidence="6">
    <location>
        <begin position="50"/>
        <end position="73"/>
    </location>
</feature>
<dbReference type="AlphaFoldDB" id="A0A9W6FJB5"/>
<feature type="transmembrane region" description="Helical" evidence="6">
    <location>
        <begin position="437"/>
        <end position="457"/>
    </location>
</feature>
<keyword evidence="5 6" id="KW-0472">Membrane</keyword>
<evidence type="ECO:0000313" key="8">
    <source>
        <dbReference type="Proteomes" id="UP001145094"/>
    </source>
</evidence>
<dbReference type="EMBL" id="BSCH01000024">
    <property type="protein sequence ID" value="GLG91658.1"/>
    <property type="molecule type" value="Genomic_DNA"/>
</dbReference>
<keyword evidence="4 6" id="KW-1133">Transmembrane helix</keyword>
<dbReference type="InterPro" id="IPR002797">
    <property type="entry name" value="Polysacc_synth"/>
</dbReference>
<protein>
    <submittedName>
        <fullName evidence="7">Oligosaccharide transporter</fullName>
    </submittedName>
</protein>
<evidence type="ECO:0000256" key="4">
    <source>
        <dbReference type="ARBA" id="ARBA00022989"/>
    </source>
</evidence>
<dbReference type="GO" id="GO:0005886">
    <property type="term" value="C:plasma membrane"/>
    <property type="evidence" value="ECO:0007669"/>
    <property type="project" value="UniProtKB-SubCell"/>
</dbReference>
<reference evidence="7" key="2">
    <citation type="submission" date="2022-11" db="EMBL/GenBank/DDBJ databases">
        <title>Draft genome sequence of Sellimonas catena strain 18CBH55.</title>
        <authorList>
            <person name="Hisatomi A."/>
            <person name="Ohkuma M."/>
            <person name="Sakamoto M."/>
        </authorList>
    </citation>
    <scope>NUCLEOTIDE SEQUENCE</scope>
    <source>
        <strain evidence="7">18CBH55</strain>
    </source>
</reference>
<comment type="subcellular location">
    <subcellularLocation>
        <location evidence="1">Cell membrane</location>
        <topology evidence="1">Multi-pass membrane protein</topology>
    </subcellularLocation>
</comment>
<dbReference type="RefSeq" id="WP_281845776.1">
    <property type="nucleotide sequence ID" value="NZ_BSCH01000024.1"/>
</dbReference>
<dbReference type="Pfam" id="PF01943">
    <property type="entry name" value="Polysacc_synt"/>
    <property type="match status" value="1"/>
</dbReference>
<evidence type="ECO:0000256" key="5">
    <source>
        <dbReference type="ARBA" id="ARBA00023136"/>
    </source>
</evidence>
<evidence type="ECO:0000256" key="1">
    <source>
        <dbReference type="ARBA" id="ARBA00004651"/>
    </source>
</evidence>
<feature type="transmembrane region" description="Helical" evidence="6">
    <location>
        <begin position="469"/>
        <end position="489"/>
    </location>
</feature>
<dbReference type="PANTHER" id="PTHR30250">
    <property type="entry name" value="PST FAMILY PREDICTED COLANIC ACID TRANSPORTER"/>
    <property type="match status" value="1"/>
</dbReference>
<accession>A0A9W6FJB5</accession>
<feature type="transmembrane region" description="Helical" evidence="6">
    <location>
        <begin position="382"/>
        <end position="399"/>
    </location>
</feature>
<evidence type="ECO:0000256" key="3">
    <source>
        <dbReference type="ARBA" id="ARBA00022692"/>
    </source>
</evidence>
<reference evidence="7" key="3">
    <citation type="journal article" date="2023" name="Int. J. Syst. Evol. Microbiol.">
        <title>Sellimonas catena sp. nov., isolated from human faeces.</title>
        <authorList>
            <person name="Hisatomi A."/>
            <person name="Ohkuma M."/>
            <person name="Sakamoto M."/>
        </authorList>
    </citation>
    <scope>NUCLEOTIDE SEQUENCE</scope>
    <source>
        <strain evidence="7">18CBH55</strain>
    </source>
</reference>
<name>A0A9W6FJB5_9FIRM</name>
<feature type="transmembrane region" description="Helical" evidence="6">
    <location>
        <begin position="341"/>
        <end position="361"/>
    </location>
</feature>
<comment type="caution">
    <text evidence="7">The sequence shown here is derived from an EMBL/GenBank/DDBJ whole genome shotgun (WGS) entry which is preliminary data.</text>
</comment>
<evidence type="ECO:0000313" key="7">
    <source>
        <dbReference type="EMBL" id="GLG91658.1"/>
    </source>
</evidence>
<sequence>MVNNSRTGKSIRNLIFALGGQGIGVLLSMISRVYFVKYLSVEYVGLSGLFSNILTMLSLAELGIGPAMTYSLYKPLAEKDIEKIKSLMHLYKVLYRIVGITVFALGFIMMPFYRFLIKEVPDISNLDLIFFLYVANTGVSYFYSYRRSLVEADQNRYISVCFQYLFMAIMNVLQIIELIIFKSFVGYMIIQVATTWIQNVCLAIYAGKKYPFLNGKECKKVPPEDLREIKRNVGAMIFHKVGSMVVLSTDNILISRMLGLASAGLFANYDMITKTLNNVLYQVFNSIVASVGNLNASSDKHHISTVFKRVFFLDFWIYGFSSICLYILFNPFITIWIGEEYLLSDFVVITLVVKFYLYGMLKAVRTFRDAAGLYYADRYKPLFEMVINLVASILLVYKFGLAGIFIGTIISTLTTCFWVEPWILYKNCLDEKLSSYFIQWIKYAIYTVIAGGITERICSLVHSTVLVELIIKGALCAVIPNIIFIIFTFRSEELHYFVNIVFGFLKKKGKKK</sequence>
<evidence type="ECO:0000256" key="2">
    <source>
        <dbReference type="ARBA" id="ARBA00022475"/>
    </source>
</evidence>
<reference evidence="7" key="1">
    <citation type="submission" date="2022-11" db="EMBL/GenBank/DDBJ databases">
        <title>Draft genome sequence of Sellimonas catena strain 18CBH55.</title>
        <authorList>
            <person name="Atsushi H."/>
            <person name="Moriya O."/>
            <person name="Mitsuo S."/>
        </authorList>
    </citation>
    <scope>NUCLEOTIDE SEQUENCE</scope>
    <source>
        <strain evidence="7">18CBH55</strain>
    </source>
</reference>
<gene>
    <name evidence="7" type="primary">cps2I_1</name>
    <name evidence="7" type="ORF">Selli2_30850</name>
</gene>
<feature type="transmembrane region" description="Helical" evidence="6">
    <location>
        <begin position="12"/>
        <end position="30"/>
    </location>
</feature>
<feature type="transmembrane region" description="Helical" evidence="6">
    <location>
        <begin position="157"/>
        <end position="181"/>
    </location>
</feature>
<dbReference type="InterPro" id="IPR050833">
    <property type="entry name" value="Poly_Biosynth_Transport"/>
</dbReference>